<proteinExistence type="predicted"/>
<dbReference type="Proteomes" id="UP001187192">
    <property type="component" value="Unassembled WGS sequence"/>
</dbReference>
<keyword evidence="2" id="KW-1185">Reference proteome</keyword>
<accession>A0AA88CSA2</accession>
<organism evidence="1 2">
    <name type="scientific">Ficus carica</name>
    <name type="common">Common fig</name>
    <dbReference type="NCBI Taxonomy" id="3494"/>
    <lineage>
        <taxon>Eukaryota</taxon>
        <taxon>Viridiplantae</taxon>
        <taxon>Streptophyta</taxon>
        <taxon>Embryophyta</taxon>
        <taxon>Tracheophyta</taxon>
        <taxon>Spermatophyta</taxon>
        <taxon>Magnoliopsida</taxon>
        <taxon>eudicotyledons</taxon>
        <taxon>Gunneridae</taxon>
        <taxon>Pentapetalae</taxon>
        <taxon>rosids</taxon>
        <taxon>fabids</taxon>
        <taxon>Rosales</taxon>
        <taxon>Moraceae</taxon>
        <taxon>Ficeae</taxon>
        <taxon>Ficus</taxon>
    </lineage>
</organism>
<dbReference type="AlphaFoldDB" id="A0AA88CSA2"/>
<evidence type="ECO:0000313" key="2">
    <source>
        <dbReference type="Proteomes" id="UP001187192"/>
    </source>
</evidence>
<gene>
    <name evidence="1" type="ORF">TIFTF001_049545</name>
</gene>
<reference evidence="1" key="1">
    <citation type="submission" date="2023-07" db="EMBL/GenBank/DDBJ databases">
        <title>draft genome sequence of fig (Ficus carica).</title>
        <authorList>
            <person name="Takahashi T."/>
            <person name="Nishimura K."/>
        </authorList>
    </citation>
    <scope>NUCLEOTIDE SEQUENCE</scope>
</reference>
<dbReference type="EMBL" id="BTGU01007220">
    <property type="protein sequence ID" value="GMN29590.1"/>
    <property type="molecule type" value="Genomic_DNA"/>
</dbReference>
<comment type="caution">
    <text evidence="1">The sequence shown here is derived from an EMBL/GenBank/DDBJ whole genome shotgun (WGS) entry which is preliminary data.</text>
</comment>
<evidence type="ECO:0000313" key="1">
    <source>
        <dbReference type="EMBL" id="GMN29590.1"/>
    </source>
</evidence>
<name>A0AA88CSA2_FICCA</name>
<sequence>MSKSIIGMSQIYIVVEYNGKWEKVDGGFWRWFGVGMSKGFVVDRSIKILELEETIYDRTSPSRRRRHVTAETFVATRCPPKLFSSLRTMGGERRTRVIFCFSLAGGRGKMEMEDALVSFNFKLSFFSLLSEKFGGNKEEEEAQEMDFRRKEVKGRLKRGNSSSSSSHASSFFFFFVVPSLQKSLPKSAASTSGAAATLNDAVKDPASHSQPPSIQGSDHEIIRFLVQTLLGKTIIV</sequence>
<protein>
    <submittedName>
        <fullName evidence="1">Uncharacterized protein</fullName>
    </submittedName>
</protein>